<protein>
    <submittedName>
        <fullName evidence="2 4">Uncharacterized protein</fullName>
    </submittedName>
</protein>
<dbReference type="Proteomes" id="UP000492820">
    <property type="component" value="Unassembled WGS sequence"/>
</dbReference>
<reference evidence="2 3" key="1">
    <citation type="journal article" date="2013" name="Nature">
        <title>The genomes of four tapeworm species reveal adaptations to parasitism.</title>
        <authorList>
            <person name="Tsai I.J."/>
            <person name="Zarowiecki M."/>
            <person name="Holroyd N."/>
            <person name="Garciarrubio A."/>
            <person name="Sanchez-Flores A."/>
            <person name="Brooks K.L."/>
            <person name="Tracey A."/>
            <person name="Bobes R.J."/>
            <person name="Fragoso G."/>
            <person name="Sciutto E."/>
            <person name="Aslett M."/>
            <person name="Beasley H."/>
            <person name="Bennett H.M."/>
            <person name="Cai J."/>
            <person name="Camicia F."/>
            <person name="Clark R."/>
            <person name="Cucher M."/>
            <person name="De Silva N."/>
            <person name="Day T.A."/>
            <person name="Deplazes P."/>
            <person name="Estrada K."/>
            <person name="Fernandez C."/>
            <person name="Holland P.W."/>
            <person name="Hou J."/>
            <person name="Hu S."/>
            <person name="Huckvale T."/>
            <person name="Hung S.S."/>
            <person name="Kamenetzky L."/>
            <person name="Keane J.A."/>
            <person name="Kiss F."/>
            <person name="Koziol U."/>
            <person name="Lambert O."/>
            <person name="Liu K."/>
            <person name="Luo X."/>
            <person name="Luo Y."/>
            <person name="Macchiaroli N."/>
            <person name="Nichol S."/>
            <person name="Paps J."/>
            <person name="Parkinson J."/>
            <person name="Pouchkina-Stantcheva N."/>
            <person name="Riddiford N."/>
            <person name="Rosenzvit M."/>
            <person name="Salinas G."/>
            <person name="Wasmuth J.D."/>
            <person name="Zamanian M."/>
            <person name="Zheng Y."/>
            <person name="Cai X."/>
            <person name="Soberon X."/>
            <person name="Olson P.D."/>
            <person name="Laclette J.P."/>
            <person name="Brehm K."/>
            <person name="Berriman M."/>
            <person name="Garciarrubio A."/>
            <person name="Bobes R.J."/>
            <person name="Fragoso G."/>
            <person name="Sanchez-Flores A."/>
            <person name="Estrada K."/>
            <person name="Cevallos M.A."/>
            <person name="Morett E."/>
            <person name="Gonzalez V."/>
            <person name="Portillo T."/>
            <person name="Ochoa-Leyva A."/>
            <person name="Jose M.V."/>
            <person name="Sciutto E."/>
            <person name="Landa A."/>
            <person name="Jimenez L."/>
            <person name="Valdes V."/>
            <person name="Carrero J.C."/>
            <person name="Larralde C."/>
            <person name="Morales-Montor J."/>
            <person name="Limon-Lason J."/>
            <person name="Soberon X."/>
            <person name="Laclette J.P."/>
        </authorList>
    </citation>
    <scope>NUCLEOTIDE SEQUENCE [LARGE SCALE GENOMIC DNA]</scope>
</reference>
<sequence>MYRRPVKKGSLPAYWSRKALQHEYQLSWGTGKARNGEASGVTYDPKTQQPQKETKFKTPYSGSLLLTSKLDEPTLSLPLYFKRLKVNLLSSKGHCLTNGVESTGLWLLDVRRHIRSPDAYQIDGGTSSRSQPVARLSASTLAVVVMPGSQSRWPFLSVSLSLDA</sequence>
<organism evidence="2">
    <name type="scientific">Echinococcus granulosus</name>
    <name type="common">Hydatid tapeworm</name>
    <dbReference type="NCBI Taxonomy" id="6210"/>
    <lineage>
        <taxon>Eukaryota</taxon>
        <taxon>Metazoa</taxon>
        <taxon>Spiralia</taxon>
        <taxon>Lophotrochozoa</taxon>
        <taxon>Platyhelminthes</taxon>
        <taxon>Cestoda</taxon>
        <taxon>Eucestoda</taxon>
        <taxon>Cyclophyllidea</taxon>
        <taxon>Taeniidae</taxon>
        <taxon>Echinococcus</taxon>
        <taxon>Echinococcus granulosus group</taxon>
    </lineage>
</organism>
<proteinExistence type="predicted"/>
<gene>
    <name evidence="2" type="ORF">EgrG_002037700</name>
</gene>
<evidence type="ECO:0000256" key="1">
    <source>
        <dbReference type="SAM" id="MobiDB-lite"/>
    </source>
</evidence>
<dbReference type="WBParaSite" id="EgrG_002037700">
    <property type="protein sequence ID" value="EgrG_002037700"/>
    <property type="gene ID" value="EgrG_002037700"/>
</dbReference>
<reference evidence="4" key="3">
    <citation type="submission" date="2020-10" db="UniProtKB">
        <authorList>
            <consortium name="WormBaseParasite"/>
        </authorList>
    </citation>
    <scope>IDENTIFICATION</scope>
</reference>
<feature type="region of interest" description="Disordered" evidence="1">
    <location>
        <begin position="35"/>
        <end position="55"/>
    </location>
</feature>
<dbReference type="EMBL" id="LK028590">
    <property type="protein sequence ID" value="CDS23296.1"/>
    <property type="molecule type" value="Genomic_DNA"/>
</dbReference>
<dbReference type="AlphaFoldDB" id="A0A068WT37"/>
<reference evidence="2" key="2">
    <citation type="submission" date="2014-06" db="EMBL/GenBank/DDBJ databases">
        <authorList>
            <person name="Aslett M."/>
        </authorList>
    </citation>
    <scope>NUCLEOTIDE SEQUENCE</scope>
</reference>
<accession>A0A068WT37</accession>
<evidence type="ECO:0000313" key="3">
    <source>
        <dbReference type="Proteomes" id="UP000492820"/>
    </source>
</evidence>
<evidence type="ECO:0000313" key="2">
    <source>
        <dbReference type="EMBL" id="CDS23296.1"/>
    </source>
</evidence>
<name>A0A068WT37_ECHGR</name>
<evidence type="ECO:0000313" key="4">
    <source>
        <dbReference type="WBParaSite" id="EgrG_002037700"/>
    </source>
</evidence>